<evidence type="ECO:0000256" key="1">
    <source>
        <dbReference type="ARBA" id="ARBA00005964"/>
    </source>
</evidence>
<keyword evidence="7" id="KW-1185">Reference proteome</keyword>
<proteinExistence type="inferred from homology"/>
<dbReference type="PANTHER" id="PTHR43142:SF1">
    <property type="entry name" value="CARBOXYLIC ESTER HYDROLASE"/>
    <property type="match status" value="1"/>
</dbReference>
<feature type="signal peptide" evidence="5">
    <location>
        <begin position="1"/>
        <end position="17"/>
    </location>
</feature>
<dbReference type="InterPro" id="IPR002018">
    <property type="entry name" value="CarbesteraseB"/>
</dbReference>
<dbReference type="GeneID" id="114241769"/>
<name>A0A6J2JGW3_BOMMA</name>
<dbReference type="SUPFAM" id="SSF53474">
    <property type="entry name" value="alpha/beta-Hydrolases"/>
    <property type="match status" value="1"/>
</dbReference>
<dbReference type="RefSeq" id="XP_028028528.1">
    <property type="nucleotide sequence ID" value="XM_028172727.1"/>
</dbReference>
<dbReference type="Pfam" id="PF00135">
    <property type="entry name" value="COesterase"/>
    <property type="match status" value="1"/>
</dbReference>
<organism evidence="7 8">
    <name type="scientific">Bombyx mandarina</name>
    <name type="common">Wild silk moth</name>
    <name type="synonym">Wild silkworm</name>
    <dbReference type="NCBI Taxonomy" id="7092"/>
    <lineage>
        <taxon>Eukaryota</taxon>
        <taxon>Metazoa</taxon>
        <taxon>Ecdysozoa</taxon>
        <taxon>Arthropoda</taxon>
        <taxon>Hexapoda</taxon>
        <taxon>Insecta</taxon>
        <taxon>Pterygota</taxon>
        <taxon>Neoptera</taxon>
        <taxon>Endopterygota</taxon>
        <taxon>Lepidoptera</taxon>
        <taxon>Glossata</taxon>
        <taxon>Ditrysia</taxon>
        <taxon>Bombycoidea</taxon>
        <taxon>Bombycidae</taxon>
        <taxon>Bombycinae</taxon>
        <taxon>Bombyx</taxon>
    </lineage>
</organism>
<evidence type="ECO:0000256" key="3">
    <source>
        <dbReference type="ARBA" id="ARBA00022801"/>
    </source>
</evidence>
<dbReference type="PANTHER" id="PTHR43142">
    <property type="entry name" value="CARBOXYLIC ESTER HYDROLASE"/>
    <property type="match status" value="1"/>
</dbReference>
<evidence type="ECO:0000256" key="5">
    <source>
        <dbReference type="SAM" id="SignalP"/>
    </source>
</evidence>
<evidence type="ECO:0000256" key="2">
    <source>
        <dbReference type="ARBA" id="ARBA00022487"/>
    </source>
</evidence>
<dbReference type="InterPro" id="IPR029058">
    <property type="entry name" value="AB_hydrolase_fold"/>
</dbReference>
<dbReference type="Proteomes" id="UP000504629">
    <property type="component" value="Unplaced"/>
</dbReference>
<evidence type="ECO:0000256" key="4">
    <source>
        <dbReference type="ARBA" id="ARBA00023180"/>
    </source>
</evidence>
<feature type="domain" description="Carboxylesterase type B" evidence="6">
    <location>
        <begin position="25"/>
        <end position="506"/>
    </location>
</feature>
<evidence type="ECO:0000313" key="8">
    <source>
        <dbReference type="RefSeq" id="XP_028028528.1"/>
    </source>
</evidence>
<feature type="chain" id="PRO_5027027713" evidence="5">
    <location>
        <begin position="18"/>
        <end position="531"/>
    </location>
</feature>
<comment type="similarity">
    <text evidence="1">Belongs to the type-B carboxylesterase/lipase family.</text>
</comment>
<keyword evidence="2" id="KW-0719">Serine esterase</keyword>
<dbReference type="OrthoDB" id="19653at2759"/>
<protein>
    <submittedName>
        <fullName evidence="8">Juvenile hormone esterase-like</fullName>
    </submittedName>
</protein>
<keyword evidence="3" id="KW-0378">Hydrolase</keyword>
<keyword evidence="4" id="KW-0325">Glycoprotein</keyword>
<dbReference type="GO" id="GO:0052689">
    <property type="term" value="F:carboxylic ester hydrolase activity"/>
    <property type="evidence" value="ECO:0007669"/>
    <property type="project" value="UniProtKB-KW"/>
</dbReference>
<evidence type="ECO:0000313" key="7">
    <source>
        <dbReference type="Proteomes" id="UP000504629"/>
    </source>
</evidence>
<keyword evidence="5" id="KW-0732">Signal</keyword>
<reference evidence="8" key="1">
    <citation type="submission" date="2025-08" db="UniProtKB">
        <authorList>
            <consortium name="RefSeq"/>
        </authorList>
    </citation>
    <scope>IDENTIFICATION</scope>
    <source>
        <tissue evidence="8">Silk gland</tissue>
    </source>
</reference>
<dbReference type="AlphaFoldDB" id="A0A6J2JGW3"/>
<evidence type="ECO:0000259" key="6">
    <source>
        <dbReference type="Pfam" id="PF00135"/>
    </source>
</evidence>
<dbReference type="KEGG" id="bman:114241769"/>
<gene>
    <name evidence="8" type="primary">LOC114241769</name>
</gene>
<accession>A0A6J2JGW3</accession>
<dbReference type="Gene3D" id="3.40.50.1820">
    <property type="entry name" value="alpha/beta hydrolase"/>
    <property type="match status" value="1"/>
</dbReference>
<sequence>MDFMPWFLLLMLSYVQANLVRVDPLVLISNQGLVRGHKAADGDYSIFLGIPYAQVDVNNPFSTATDPIAFPEIIHDAVDEVRCPQTSSSVGEQTLNCLRLNIYVPSAASSRNPMPVLVWIHGGDFATGSASDYGVKNIVRHGVLVVTMNYRLGPYGFLCLDVPTASGNQGLRDQYKALSWIRNNIASFGGNPYNVTIAGQDAGATSVLLQLYSDNEKLFHKVIIESGTPQSEGMFVNADVEAAIKLAVHLGLNTTETEEAIQFLIKTSPDLVVAAAKELELQLKPCRERSFSGISNFVESDPYSLTNKKKVRNTPIMIGNTNKEKKSLSADYFSTDPFYEKLKSNFNLDEAQIEKAAKNVRHFYIGDSSLSPEVASELQDFESDFVYNHPSQRTITQLLDENAGKIYEYLFSYSGELEDGAEHSSELNYLFETAGGTERTEEEQLIVDRITTLWTNFVKFGNPTPKSTDLIPTIWEPATADTRPVLVLDKDVRLDSRIERQRMAYWDLFFTTYGQYNFIARETCVFKDYDD</sequence>